<evidence type="ECO:0000313" key="5">
    <source>
        <dbReference type="Proteomes" id="UP000245461"/>
    </source>
</evidence>
<dbReference type="EMBL" id="QGLE01000007">
    <property type="protein sequence ID" value="PWR21447.1"/>
    <property type="molecule type" value="Genomic_DNA"/>
</dbReference>
<dbReference type="GO" id="GO:0003677">
    <property type="term" value="F:DNA binding"/>
    <property type="evidence" value="ECO:0007669"/>
    <property type="project" value="UniProtKB-KW"/>
</dbReference>
<dbReference type="InterPro" id="IPR000551">
    <property type="entry name" value="MerR-type_HTH_dom"/>
</dbReference>
<reference evidence="4 5" key="1">
    <citation type="submission" date="2018-05" db="EMBL/GenBank/DDBJ databases">
        <title>Zavarzinia sp. HR-AS.</title>
        <authorList>
            <person name="Lee Y."/>
            <person name="Jeon C.O."/>
        </authorList>
    </citation>
    <scope>NUCLEOTIDE SEQUENCE [LARGE SCALE GENOMIC DNA]</scope>
    <source>
        <strain evidence="4 5">HR-AS</strain>
    </source>
</reference>
<keyword evidence="5" id="KW-1185">Reference proteome</keyword>
<evidence type="ECO:0000256" key="1">
    <source>
        <dbReference type="ARBA" id="ARBA00023125"/>
    </source>
</evidence>
<keyword evidence="2" id="KW-0175">Coiled coil</keyword>
<dbReference type="Pfam" id="PF13411">
    <property type="entry name" value="MerR_1"/>
    <property type="match status" value="1"/>
</dbReference>
<keyword evidence="1" id="KW-0238">DNA-binding</keyword>
<dbReference type="CDD" id="cd04776">
    <property type="entry name" value="HTH_GnyR"/>
    <property type="match status" value="1"/>
</dbReference>
<gene>
    <name evidence="4" type="ORF">DKG74_13530</name>
</gene>
<dbReference type="PROSITE" id="PS50937">
    <property type="entry name" value="HTH_MERR_2"/>
    <property type="match status" value="1"/>
</dbReference>
<dbReference type="AlphaFoldDB" id="A0A317E331"/>
<dbReference type="InterPro" id="IPR009061">
    <property type="entry name" value="DNA-bd_dom_put_sf"/>
</dbReference>
<dbReference type="SUPFAM" id="SSF46955">
    <property type="entry name" value="Putative DNA-binding domain"/>
    <property type="match status" value="1"/>
</dbReference>
<proteinExistence type="predicted"/>
<dbReference type="Proteomes" id="UP000245461">
    <property type="component" value="Unassembled WGS sequence"/>
</dbReference>
<accession>A0A317E331</accession>
<evidence type="ECO:0000259" key="3">
    <source>
        <dbReference type="PROSITE" id="PS50937"/>
    </source>
</evidence>
<organism evidence="4 5">
    <name type="scientific">Zavarzinia aquatilis</name>
    <dbReference type="NCBI Taxonomy" id="2211142"/>
    <lineage>
        <taxon>Bacteria</taxon>
        <taxon>Pseudomonadati</taxon>
        <taxon>Pseudomonadota</taxon>
        <taxon>Alphaproteobacteria</taxon>
        <taxon>Rhodospirillales</taxon>
        <taxon>Zavarziniaceae</taxon>
        <taxon>Zavarzinia</taxon>
    </lineage>
</organism>
<sequence>MKAGAEPAGSKTYSITQLSEEFSITPRAIRFYEDRGLLHPRRDGQTRIYSQRDWVRLLLILRGKRVGFSLAELREILDLYDLGDGQTEQIRRTLETARAKMVSLERQRQDIDQTISELKTACGHFENLLVERGIDPHMPLPAQRRRRAGAA</sequence>
<dbReference type="SMART" id="SM00422">
    <property type="entry name" value="HTH_MERR"/>
    <property type="match status" value="1"/>
</dbReference>
<evidence type="ECO:0000313" key="4">
    <source>
        <dbReference type="EMBL" id="PWR21447.1"/>
    </source>
</evidence>
<dbReference type="PANTHER" id="PTHR30204:SF58">
    <property type="entry name" value="HTH-TYPE TRANSCRIPTIONAL REGULATOR YFMP"/>
    <property type="match status" value="1"/>
</dbReference>
<dbReference type="GO" id="GO:0003700">
    <property type="term" value="F:DNA-binding transcription factor activity"/>
    <property type="evidence" value="ECO:0007669"/>
    <property type="project" value="InterPro"/>
</dbReference>
<dbReference type="PANTHER" id="PTHR30204">
    <property type="entry name" value="REDOX-CYCLING DRUG-SENSING TRANSCRIPTIONAL ACTIVATOR SOXR"/>
    <property type="match status" value="1"/>
</dbReference>
<feature type="coiled-coil region" evidence="2">
    <location>
        <begin position="87"/>
        <end position="121"/>
    </location>
</feature>
<feature type="domain" description="HTH merR-type" evidence="3">
    <location>
        <begin position="12"/>
        <end position="79"/>
    </location>
</feature>
<dbReference type="RefSeq" id="WP_109906660.1">
    <property type="nucleotide sequence ID" value="NZ_QGLE01000007.1"/>
</dbReference>
<evidence type="ECO:0000256" key="2">
    <source>
        <dbReference type="SAM" id="Coils"/>
    </source>
</evidence>
<name>A0A317E331_9PROT</name>
<dbReference type="InterPro" id="IPR047057">
    <property type="entry name" value="MerR_fam"/>
</dbReference>
<protein>
    <submittedName>
        <fullName evidence="4">MerR family transcriptional regulator</fullName>
    </submittedName>
</protein>
<comment type="caution">
    <text evidence="4">The sequence shown here is derived from an EMBL/GenBank/DDBJ whole genome shotgun (WGS) entry which is preliminary data.</text>
</comment>
<dbReference type="Gene3D" id="1.10.1660.10">
    <property type="match status" value="1"/>
</dbReference>
<dbReference type="OrthoDB" id="9803659at2"/>